<dbReference type="Ensembl" id="ENSAMXT00005049383.1">
    <property type="protein sequence ID" value="ENSAMXP00005045438.1"/>
    <property type="gene ID" value="ENSAMXG00005021025.1"/>
</dbReference>
<evidence type="ECO:0000313" key="9">
    <source>
        <dbReference type="Proteomes" id="UP000694621"/>
    </source>
</evidence>
<dbReference type="InterPro" id="IPR051133">
    <property type="entry name" value="Adapter_Engulfment-Domain"/>
</dbReference>
<evidence type="ECO:0000256" key="5">
    <source>
        <dbReference type="ARBA" id="ARBA00075107"/>
    </source>
</evidence>
<evidence type="ECO:0000256" key="6">
    <source>
        <dbReference type="SAM" id="MobiDB-lite"/>
    </source>
</evidence>
<keyword evidence="1" id="KW-0175">Coiled coil</keyword>
<name>A0A8B9L914_ASTMX</name>
<dbReference type="AlphaFoldDB" id="A0A8B9L914"/>
<dbReference type="Proteomes" id="UP000694621">
    <property type="component" value="Unplaced"/>
</dbReference>
<feature type="region of interest" description="Disordered" evidence="6">
    <location>
        <begin position="553"/>
        <end position="607"/>
    </location>
</feature>
<dbReference type="Pfam" id="PF15429">
    <property type="entry name" value="DUF4628"/>
    <property type="match status" value="1"/>
</dbReference>
<dbReference type="SUPFAM" id="SSF50729">
    <property type="entry name" value="PH domain-like"/>
    <property type="match status" value="1"/>
</dbReference>
<organism evidence="8 9">
    <name type="scientific">Astyanax mexicanus</name>
    <name type="common">Blind cave fish</name>
    <name type="synonym">Astyanax fasciatus mexicanus</name>
    <dbReference type="NCBI Taxonomy" id="7994"/>
    <lineage>
        <taxon>Eukaryota</taxon>
        <taxon>Metazoa</taxon>
        <taxon>Chordata</taxon>
        <taxon>Craniata</taxon>
        <taxon>Vertebrata</taxon>
        <taxon>Euteleostomi</taxon>
        <taxon>Actinopterygii</taxon>
        <taxon>Neopterygii</taxon>
        <taxon>Teleostei</taxon>
        <taxon>Ostariophysi</taxon>
        <taxon>Characiformes</taxon>
        <taxon>Characoidei</taxon>
        <taxon>Acestrorhamphidae</taxon>
        <taxon>Acestrorhamphinae</taxon>
        <taxon>Astyanax</taxon>
    </lineage>
</organism>
<evidence type="ECO:0000256" key="1">
    <source>
        <dbReference type="ARBA" id="ARBA00023054"/>
    </source>
</evidence>
<accession>A0A8B9L914</accession>
<dbReference type="SMART" id="SM00462">
    <property type="entry name" value="PTB"/>
    <property type="match status" value="1"/>
</dbReference>
<proteinExistence type="predicted"/>
<dbReference type="OrthoDB" id="10030336at2759"/>
<feature type="domain" description="PID" evidence="7">
    <location>
        <begin position="29"/>
        <end position="84"/>
    </location>
</feature>
<dbReference type="InterPro" id="IPR011993">
    <property type="entry name" value="PH-like_dom_sf"/>
</dbReference>
<evidence type="ECO:0000256" key="3">
    <source>
        <dbReference type="ARBA" id="ARBA00067706"/>
    </source>
</evidence>
<dbReference type="FunFam" id="2.30.29.30:FF:000124">
    <property type="entry name" value="carboxyl-terminal PDZ ligand of neuronal nitric oxide synthase protein-like"/>
    <property type="match status" value="1"/>
</dbReference>
<evidence type="ECO:0000256" key="2">
    <source>
        <dbReference type="ARBA" id="ARBA00054402"/>
    </source>
</evidence>
<feature type="compositionally biased region" description="Basic and acidic residues" evidence="6">
    <location>
        <begin position="212"/>
        <end position="225"/>
    </location>
</feature>
<feature type="domain" description="PID" evidence="7">
    <location>
        <begin position="118"/>
        <end position="185"/>
    </location>
</feature>
<sequence>MPAKTKYNLVDDGHDLRIPLHNEEAFQHGINFEAKYIGSLDVARPNSRVEIVAAMRRIRYEFKVKNIKKKKVNIMVSVDGVKVVLRKKKKVRRSRWGLEEQDNFQKQLVPKKEWTWDESKMMVMQDPIYRIFYVSHDSQDLKIFSYIARDGQSNVFRCNVFKSKKKSQAMRIVRTVGQAFEVCHKLSLQHTQQNADGQEDGDSQKTCTDSGVQDRELTGAEKTAAEETDIDAEELPLPDSTVDEFSRGVTDLDAAKKEDDVTIDKNLSEDASILLASPKMLLPSGSQLPAGTPLSSHHQLQLLQQQLTQQQQQTHVAVAQVHLLKDQLSAEAAARIEAQARVHQLLLQNKDLLQHISLLVKQVQELELKMAGHGSMGSQDSLLEITFRANVPPVICDPTTPRPEDSIFPPLNDGTQLSLPLGSPLVDQSMFENSNAAEQQKQSLRMAGVVSSSPAGQKSGGSSSQHLKNLGKAVGAKVNDLLRRKDPSSLGDIGVTEVNKNVEAVWASLTEMGLGTTANSHMSLDSFPRLDPPPPTSKKRLPRALKTTQDMMISSDPVVASPEVSDSSLLSSPDKSRLISSSKAQDQFQPCLEEPGLEPETPSAASTPLEIQIKEESGSAEVKGQCGSTDAVQMADGLKELDAAKEDQSQVLRSVPDLIHKDNLELKQKLNSMESRMASTPCPGKGGCRISLSEGELLENGSVDYKSSRRSSNMENEEPHPDLLSFE</sequence>
<dbReference type="InterPro" id="IPR027851">
    <property type="entry name" value="DUF4628"/>
</dbReference>
<dbReference type="PANTHER" id="PTHR11232">
    <property type="entry name" value="PHOSPHOTYROSINE INTERACTION DOMAIN-CONTAINING FAMILY MEMBER"/>
    <property type="match status" value="1"/>
</dbReference>
<dbReference type="Gene3D" id="2.30.29.30">
    <property type="entry name" value="Pleckstrin-homology domain (PH domain)/Phosphotyrosine-binding domain (PTB)"/>
    <property type="match status" value="2"/>
</dbReference>
<dbReference type="PANTHER" id="PTHR11232:SF76">
    <property type="entry name" value="CARBOXYL-TERMINAL PDZ LIGAND OF NEURONAL NITRIC OXIDE SYNTHASE PROTEIN"/>
    <property type="match status" value="1"/>
</dbReference>
<reference evidence="8" key="1">
    <citation type="submission" date="2025-08" db="UniProtKB">
        <authorList>
            <consortium name="Ensembl"/>
        </authorList>
    </citation>
    <scope>IDENTIFICATION</scope>
</reference>
<dbReference type="Pfam" id="PF00640">
    <property type="entry name" value="PID"/>
    <property type="match status" value="1"/>
</dbReference>
<dbReference type="PROSITE" id="PS01179">
    <property type="entry name" value="PID"/>
    <property type="match status" value="2"/>
</dbReference>
<feature type="compositionally biased region" description="Acidic residues" evidence="6">
    <location>
        <begin position="226"/>
        <end position="236"/>
    </location>
</feature>
<feature type="region of interest" description="Disordered" evidence="6">
    <location>
        <begin position="436"/>
        <end position="467"/>
    </location>
</feature>
<protein>
    <recommendedName>
        <fullName evidence="3">Carboxyl-terminal PDZ ligand of neuronal nitric oxide synthase protein</fullName>
    </recommendedName>
    <alternativeName>
        <fullName evidence="5">C-terminal PDZ ligand of neuronal nitric oxide synthase protein</fullName>
    </alternativeName>
    <alternativeName>
        <fullName evidence="4">Nitric oxide synthase 1 adaptor protein</fullName>
    </alternativeName>
</protein>
<dbReference type="InterPro" id="IPR006020">
    <property type="entry name" value="PTB/PI_dom"/>
</dbReference>
<evidence type="ECO:0000256" key="4">
    <source>
        <dbReference type="ARBA" id="ARBA00075003"/>
    </source>
</evidence>
<feature type="compositionally biased region" description="Polar residues" evidence="6">
    <location>
        <begin position="450"/>
        <end position="467"/>
    </location>
</feature>
<evidence type="ECO:0000313" key="8">
    <source>
        <dbReference type="Ensembl" id="ENSAMXP00005045438.1"/>
    </source>
</evidence>
<feature type="region of interest" description="Disordered" evidence="6">
    <location>
        <begin position="699"/>
        <end position="727"/>
    </location>
</feature>
<feature type="compositionally biased region" description="Low complexity" evidence="6">
    <location>
        <begin position="561"/>
        <end position="573"/>
    </location>
</feature>
<feature type="compositionally biased region" description="Polar residues" evidence="6">
    <location>
        <begin position="578"/>
        <end position="588"/>
    </location>
</feature>
<comment type="function">
    <text evidence="2">Adapter protein involved in neuronal nitric-oxide (NO) synthesis regulation via its association with nNOS/NOS1. The complex formed with NOS1 and synapsins is necessary for specific NO and synapsin functions at a presynaptic level. Mediates an indirect interaction between NOS1 and RASD1 leading to enhance the ability of NOS1 to activate RASD1. Competes with DLG4 for interaction with NOS1, possibly affecting NOS1 activity by regulating the interaction between NOS1 and DLG4. In kidney podocytes, plays a role in podosomes and filopodia formation through CDC42 activation.</text>
</comment>
<evidence type="ECO:0000259" key="7">
    <source>
        <dbReference type="PROSITE" id="PS01179"/>
    </source>
</evidence>
<feature type="region of interest" description="Disordered" evidence="6">
    <location>
        <begin position="192"/>
        <end position="244"/>
    </location>
</feature>
<dbReference type="GO" id="GO:0050998">
    <property type="term" value="F:nitric-oxide synthase binding"/>
    <property type="evidence" value="ECO:0007669"/>
    <property type="project" value="TreeGrafter"/>
</dbReference>
<dbReference type="CDD" id="cd01270">
    <property type="entry name" value="PTB_CAPON-like"/>
    <property type="match status" value="1"/>
</dbReference>